<evidence type="ECO:0000256" key="1">
    <source>
        <dbReference type="SAM" id="Phobius"/>
    </source>
</evidence>
<comment type="caution">
    <text evidence="2">The sequence shown here is derived from an EMBL/GenBank/DDBJ whole genome shotgun (WGS) entry which is preliminary data.</text>
</comment>
<keyword evidence="3" id="KW-1185">Reference proteome</keyword>
<name>A0ABS8EU15_9FIRM</name>
<keyword evidence="1" id="KW-1133">Transmembrane helix</keyword>
<accession>A0ABS8EU15</accession>
<protein>
    <recommendedName>
        <fullName evidence="4">DHHW protein</fullName>
    </recommendedName>
</protein>
<reference evidence="2 3" key="1">
    <citation type="submission" date="2021-10" db="EMBL/GenBank/DDBJ databases">
        <title>Anaerobic single-cell dispensing facilitates the cultivation of human gut bacteria.</title>
        <authorList>
            <person name="Afrizal A."/>
        </authorList>
    </citation>
    <scope>NUCLEOTIDE SEQUENCE [LARGE SCALE GENOMIC DNA]</scope>
    <source>
        <strain evidence="2 3">CLA-AA-H246</strain>
    </source>
</reference>
<keyword evidence="1" id="KW-0812">Transmembrane</keyword>
<dbReference type="Pfam" id="PF14286">
    <property type="entry name" value="DHHW"/>
    <property type="match status" value="1"/>
</dbReference>
<dbReference type="Proteomes" id="UP001299235">
    <property type="component" value="Unassembled WGS sequence"/>
</dbReference>
<gene>
    <name evidence="2" type="ORF">LKD42_05395</name>
</gene>
<feature type="transmembrane region" description="Helical" evidence="1">
    <location>
        <begin position="7"/>
        <end position="27"/>
    </location>
</feature>
<evidence type="ECO:0000313" key="2">
    <source>
        <dbReference type="EMBL" id="MCC2148691.1"/>
    </source>
</evidence>
<evidence type="ECO:0000313" key="3">
    <source>
        <dbReference type="Proteomes" id="UP001299235"/>
    </source>
</evidence>
<sequence length="380" mass="43782">MTTKKQNIAVIAVFLCMVFGMTIWTMVMPSREFSERENRALAQMPEPSVESCFSGKFEKDFETYLTDQFPMRDGWISAKTAIEKATFKTESKDIYFADDDYLIEAHSKSFTAPSANANIGYLKNFMETCVETYGKDHATAMVVPNAVDILRDHLPKYASPYDEEVYLQKVADAMPEGTWFDSGSVLREHKDIQLYYRTDHHWTTEAAYYVYAAWAEEKGLSPLALSDYKKKTLTDGFFGTVDAKVGGRNRSDTIHVYIPKKKEKYQVNYVAKNETADDIYQYDYLKTRDKYSVYFGGNQSLVEVKTDSKSKRKLLVVQDSYAHCFIPFTLHDFKEVDFVDLRYYSESLKEYMEKGDYTDVLFLYNAAGFAEDNSLIKLGN</sequence>
<dbReference type="RefSeq" id="WP_248835033.1">
    <property type="nucleotide sequence ID" value="NZ_JAJEQE010000012.1"/>
</dbReference>
<dbReference type="EMBL" id="JAJEQE010000012">
    <property type="protein sequence ID" value="MCC2148691.1"/>
    <property type="molecule type" value="Genomic_DNA"/>
</dbReference>
<proteinExistence type="predicted"/>
<dbReference type="InterPro" id="IPR025945">
    <property type="entry name" value="DHHW"/>
</dbReference>
<evidence type="ECO:0008006" key="4">
    <source>
        <dbReference type="Google" id="ProtNLM"/>
    </source>
</evidence>
<keyword evidence="1" id="KW-0472">Membrane</keyword>
<organism evidence="2 3">
    <name type="scientific">Hominisplanchenecus faecis</name>
    <dbReference type="NCBI Taxonomy" id="2885351"/>
    <lineage>
        <taxon>Bacteria</taxon>
        <taxon>Bacillati</taxon>
        <taxon>Bacillota</taxon>
        <taxon>Clostridia</taxon>
        <taxon>Lachnospirales</taxon>
        <taxon>Lachnospiraceae</taxon>
        <taxon>Hominisplanchenecus</taxon>
    </lineage>
</organism>